<dbReference type="PANTHER" id="PTHR12558">
    <property type="entry name" value="CELL DIVISION CYCLE 16,23,27"/>
    <property type="match status" value="1"/>
</dbReference>
<dbReference type="AlphaFoldDB" id="A0A2Z5ZJM9"/>
<evidence type="ECO:0000256" key="6">
    <source>
        <dbReference type="ARBA" id="ARBA00022803"/>
    </source>
</evidence>
<keyword evidence="4" id="KW-0732">Signal</keyword>
<comment type="similarity">
    <text evidence="3">Belongs to the AcsC/BcsC family.</text>
</comment>
<evidence type="ECO:0000256" key="1">
    <source>
        <dbReference type="ARBA" id="ARBA00004339"/>
    </source>
</evidence>
<sequence>MLKHAQSFALCVGALTVAPYVPHLSVLALAQTAYTPIAAKVSDPSQKQAGLVSRFVSEAKYWLSQQQFEHALDTVERALNIEPHNPQALLLLGTIQKRQGDITGAEKTLSLMQAAGVSSTYTQQLHDVLDAPTVNQDKLAQARAIAATGKMLQASMAYKALFAGKPPPDMALEYYSVLGSTILGYQEAVTKLQGMLQHDPKNLDMHLLYNRILTYRETSRPAGLEGLKRLALSDISPRIRQQAYAAWRQTLLWEAIRGSSIPLYYEWLSQHPKDTEIADRLEKAREVQKRFDADNSRVDGYSFLNTGRLDDATEGFQNALSYNDKDAAALGGLGLIAERQHNWHQAENYFQQAMAADPATANQWQGALVGLKKSMAGNNPLSAQIARSIMAHRYDEARQNIARLAQQSGQQENALLLRAQLEMREGHRAEAEEAYRAALAHGSHNTGALVTLVTLLLQDNRLEEAEDILWQSGNRHPDLMARVQSARFVQQAEQETNADERIALLRQAVAATSQDAWVRLKLAQALAANNQAVEGQAVMQEAVSRPRPSQEALAAGIIYADGQNDFATSAALLKRMPRTALSPDMHQLLERANAGLDISAIEQNDTHAVAGLKALARKPDTSGYRSLLIADALIKHDDIAGAYTVLQQGQAQAQALSPSQRLNFAGLYLRILAMPGKAGFHKRVRQDIARCLNDFDAQVTTPTTEEAEARSKIEDGFVAIQADNFARQGLSKDARFTLEHFIATHPDALESRLALSRVYAAQDMPERALAEDLKVLQTKPDNPRVLGAAVHDATMADNTSMADSLSQRLQTVAPNARETWQAIAESASARDDMRAQQVAVQHLQTLQCADNESDACEVSDVLRPDYRWPVIEGSYKEQQGVLLPSSAHYLPEDSAEEATQRNIVHLHDALSTQLDGNIFIRSRSGVAEMSRLTELADPVTLSVPFESWNHRISFSISPTFLFSGNLSSHPDSDHQLGKCATVSSVFCQGPIQDAHGKISNQFAGGIGLNVNYVNRWFSADVGSTPLGFPIVNIVGGLEFAPHLTRNLVLRMSGGRRMVTDSELSYAGQRDPVYGHKWGGVTRDYGHGMLEWGHPLWSLYAGAGFAYLDGTHVVSNTELDVEAGVNAIAWQDKEKRQTVRTGLDFSYYDYHRNSYLFSWGQGGYFSPQGYYAIMVPVTWQGHYDRWTWLLRGEGGFQHYHSDAADYFPLNDGLQPQAQGIKTEGAQSASGAAGNVMGRIVYQITPSLRLGAQIGYSRAGSWSEVTGMLLAHYTLDGF</sequence>
<keyword evidence="6 10" id="KW-0802">TPR repeat</keyword>
<dbReference type="Pfam" id="PF14559">
    <property type="entry name" value="TPR_19"/>
    <property type="match status" value="2"/>
</dbReference>
<keyword evidence="8" id="KW-0472">Membrane</keyword>
<keyword evidence="9" id="KW-0998">Cell outer membrane</keyword>
<dbReference type="EMBL" id="AP018515">
    <property type="protein sequence ID" value="BBC80810.1"/>
    <property type="molecule type" value="Genomic_DNA"/>
</dbReference>
<organism evidence="12 13">
    <name type="scientific">Acetobacter orientalis</name>
    <dbReference type="NCBI Taxonomy" id="146474"/>
    <lineage>
        <taxon>Bacteria</taxon>
        <taxon>Pseudomonadati</taxon>
        <taxon>Pseudomonadota</taxon>
        <taxon>Alphaproteobacteria</taxon>
        <taxon>Acetobacterales</taxon>
        <taxon>Acetobacteraceae</taxon>
        <taxon>Acetobacter</taxon>
    </lineage>
</organism>
<dbReference type="Proteomes" id="UP000270034">
    <property type="component" value="Chromosome"/>
</dbReference>
<comment type="subcellular location">
    <subcellularLocation>
        <location evidence="1">Cell outer membrane</location>
        <topology evidence="1">Peripheral membrane protein</topology>
    </subcellularLocation>
</comment>
<feature type="repeat" description="TPR" evidence="10">
    <location>
        <begin position="327"/>
        <end position="360"/>
    </location>
</feature>
<reference evidence="12 13" key="1">
    <citation type="submission" date="2018-02" db="EMBL/GenBank/DDBJ databases">
        <title>Acetobacter orientalis genome.</title>
        <authorList>
            <person name="Nakashima N."/>
            <person name="Tamura T."/>
        </authorList>
    </citation>
    <scope>NUCLEOTIDE SEQUENCE [LARGE SCALE GENOMIC DNA]</scope>
    <source>
        <strain evidence="12 13">FAN1</strain>
    </source>
</reference>
<protein>
    <submittedName>
        <fullName evidence="12">Cellulose synthase subunit C</fullName>
    </submittedName>
</protein>
<dbReference type="PANTHER" id="PTHR12558:SF33">
    <property type="entry name" value="BLL7664 PROTEIN"/>
    <property type="match status" value="1"/>
</dbReference>
<dbReference type="GO" id="GO:0009279">
    <property type="term" value="C:cell outer membrane"/>
    <property type="evidence" value="ECO:0007669"/>
    <property type="project" value="UniProtKB-SubCell"/>
</dbReference>
<dbReference type="Pfam" id="PF05420">
    <property type="entry name" value="BCSC_C"/>
    <property type="match status" value="1"/>
</dbReference>
<evidence type="ECO:0000313" key="13">
    <source>
        <dbReference type="Proteomes" id="UP000270034"/>
    </source>
</evidence>
<accession>A0A2Z5ZJM9</accession>
<dbReference type="GO" id="GO:0030244">
    <property type="term" value="P:cellulose biosynthetic process"/>
    <property type="evidence" value="ECO:0007669"/>
    <property type="project" value="UniProtKB-KW"/>
</dbReference>
<dbReference type="PROSITE" id="PS50005">
    <property type="entry name" value="TPR"/>
    <property type="match status" value="2"/>
</dbReference>
<keyword evidence="7" id="KW-0135">Cellulose biosynthesis</keyword>
<evidence type="ECO:0000256" key="2">
    <source>
        <dbReference type="ARBA" id="ARBA00005186"/>
    </source>
</evidence>
<dbReference type="InterPro" id="IPR011990">
    <property type="entry name" value="TPR-like_helical_dom_sf"/>
</dbReference>
<feature type="repeat" description="TPR" evidence="10">
    <location>
        <begin position="52"/>
        <end position="85"/>
    </location>
</feature>
<evidence type="ECO:0000256" key="9">
    <source>
        <dbReference type="ARBA" id="ARBA00023237"/>
    </source>
</evidence>
<feature type="domain" description="Cellulose synthase operon C C-terminal" evidence="11">
    <location>
        <begin position="930"/>
        <end position="1273"/>
    </location>
</feature>
<evidence type="ECO:0000256" key="7">
    <source>
        <dbReference type="ARBA" id="ARBA00022916"/>
    </source>
</evidence>
<dbReference type="InterPro" id="IPR008410">
    <property type="entry name" value="BCSC_C"/>
</dbReference>
<proteinExistence type="inferred from homology"/>
<evidence type="ECO:0000256" key="5">
    <source>
        <dbReference type="ARBA" id="ARBA00022737"/>
    </source>
</evidence>
<evidence type="ECO:0000256" key="8">
    <source>
        <dbReference type="ARBA" id="ARBA00023136"/>
    </source>
</evidence>
<dbReference type="Pfam" id="PF13432">
    <property type="entry name" value="TPR_16"/>
    <property type="match status" value="1"/>
</dbReference>
<evidence type="ECO:0000256" key="4">
    <source>
        <dbReference type="ARBA" id="ARBA00022729"/>
    </source>
</evidence>
<dbReference type="UniPathway" id="UPA00694"/>
<dbReference type="Gene3D" id="1.25.40.10">
    <property type="entry name" value="Tetratricopeptide repeat domain"/>
    <property type="match status" value="4"/>
</dbReference>
<dbReference type="KEGG" id="aot:AcetOri_orf03725"/>
<dbReference type="InterPro" id="IPR003921">
    <property type="entry name" value="Cell_synth_C"/>
</dbReference>
<keyword evidence="5" id="KW-0677">Repeat</keyword>
<dbReference type="PRINTS" id="PR01441">
    <property type="entry name" value="CELLSNTHASEC"/>
</dbReference>
<gene>
    <name evidence="12" type="ORF">AcetOrient_orf03725</name>
</gene>
<dbReference type="InterPro" id="IPR019734">
    <property type="entry name" value="TPR_rpt"/>
</dbReference>
<evidence type="ECO:0000313" key="12">
    <source>
        <dbReference type="EMBL" id="BBC80810.1"/>
    </source>
</evidence>
<comment type="pathway">
    <text evidence="2">Glycan metabolism; bacterial cellulose biosynthesis.</text>
</comment>
<name>A0A2Z5ZJM9_9PROT</name>
<evidence type="ECO:0000256" key="3">
    <source>
        <dbReference type="ARBA" id="ARBA00005886"/>
    </source>
</evidence>
<dbReference type="SMART" id="SM00028">
    <property type="entry name" value="TPR"/>
    <property type="match status" value="4"/>
</dbReference>
<dbReference type="GO" id="GO:0006011">
    <property type="term" value="P:UDP-alpha-D-glucose metabolic process"/>
    <property type="evidence" value="ECO:0007669"/>
    <property type="project" value="InterPro"/>
</dbReference>
<evidence type="ECO:0000256" key="10">
    <source>
        <dbReference type="PROSITE-ProRule" id="PRU00339"/>
    </source>
</evidence>
<dbReference type="SUPFAM" id="SSF48452">
    <property type="entry name" value="TPR-like"/>
    <property type="match status" value="3"/>
</dbReference>
<evidence type="ECO:0000259" key="11">
    <source>
        <dbReference type="Pfam" id="PF05420"/>
    </source>
</evidence>